<evidence type="ECO:0000256" key="1">
    <source>
        <dbReference type="SAM" id="MobiDB-lite"/>
    </source>
</evidence>
<organism evidence="2 3">
    <name type="scientific">Aspergillus calidoustus</name>
    <dbReference type="NCBI Taxonomy" id="454130"/>
    <lineage>
        <taxon>Eukaryota</taxon>
        <taxon>Fungi</taxon>
        <taxon>Dikarya</taxon>
        <taxon>Ascomycota</taxon>
        <taxon>Pezizomycotina</taxon>
        <taxon>Eurotiomycetes</taxon>
        <taxon>Eurotiomycetidae</taxon>
        <taxon>Eurotiales</taxon>
        <taxon>Aspergillaceae</taxon>
        <taxon>Aspergillus</taxon>
        <taxon>Aspergillus subgen. Nidulantes</taxon>
    </lineage>
</organism>
<name>A0A0U5GQD1_ASPCI</name>
<proteinExistence type="predicted"/>
<gene>
    <name evidence="2" type="ORF">ASPCAL03033</name>
</gene>
<keyword evidence="3" id="KW-1185">Reference proteome</keyword>
<reference evidence="3" key="1">
    <citation type="journal article" date="2016" name="Genome Announc.">
        <title>Draft genome sequences of fungus Aspergillus calidoustus.</title>
        <authorList>
            <person name="Horn F."/>
            <person name="Linde J."/>
            <person name="Mattern D.J."/>
            <person name="Walther G."/>
            <person name="Guthke R."/>
            <person name="Scherlach K."/>
            <person name="Martin K."/>
            <person name="Brakhage A.A."/>
            <person name="Petzke L."/>
            <person name="Valiante V."/>
        </authorList>
    </citation>
    <scope>NUCLEOTIDE SEQUENCE [LARGE SCALE GENOMIC DNA]</scope>
    <source>
        <strain evidence="3">SF006504</strain>
    </source>
</reference>
<dbReference type="AlphaFoldDB" id="A0A0U5GQD1"/>
<protein>
    <submittedName>
        <fullName evidence="2">Uncharacterized protein</fullName>
    </submittedName>
</protein>
<feature type="compositionally biased region" description="Acidic residues" evidence="1">
    <location>
        <begin position="204"/>
        <end position="236"/>
    </location>
</feature>
<evidence type="ECO:0000313" key="3">
    <source>
        <dbReference type="Proteomes" id="UP000054771"/>
    </source>
</evidence>
<dbReference type="EMBL" id="CDMC01000002">
    <property type="protein sequence ID" value="CEN60597.1"/>
    <property type="molecule type" value="Genomic_DNA"/>
</dbReference>
<accession>A0A0U5GQD1</accession>
<sequence length="248" mass="27658">MCFNIEFQSSHLACRTYPRHVVNSQLFVVCPKRIEARKQARVAAKAALRDAIWVNPRANNNPSLPHSDVTNWHFVLSDEDGSDYEGVTDSSVDHVEELGGTASLAAGSEILAQSQSPNSAFLNDDWDYVNNCPAATCDEEICEYIGSARSWLAGGLCAYCNGWKKWETITHVVTAPNGMLDPLMNALMALRWPGDPGFGVPEREEFEDQQSETELSEDEQSTDEQSAGEDSDEPFWDFDNSYDFGWVF</sequence>
<feature type="region of interest" description="Disordered" evidence="1">
    <location>
        <begin position="198"/>
        <end position="244"/>
    </location>
</feature>
<dbReference type="Proteomes" id="UP000054771">
    <property type="component" value="Unassembled WGS sequence"/>
</dbReference>
<evidence type="ECO:0000313" key="2">
    <source>
        <dbReference type="EMBL" id="CEN60597.1"/>
    </source>
</evidence>